<organism evidence="2 3">
    <name type="scientific">Streptomyces spororaveus</name>
    <dbReference type="NCBI Taxonomy" id="284039"/>
    <lineage>
        <taxon>Bacteria</taxon>
        <taxon>Bacillati</taxon>
        <taxon>Actinomycetota</taxon>
        <taxon>Actinomycetes</taxon>
        <taxon>Kitasatosporales</taxon>
        <taxon>Streptomycetaceae</taxon>
        <taxon>Streptomyces</taxon>
    </lineage>
</organism>
<dbReference type="Proteomes" id="UP000608522">
    <property type="component" value="Unassembled WGS sequence"/>
</dbReference>
<proteinExistence type="predicted"/>
<protein>
    <submittedName>
        <fullName evidence="2">Uncharacterized protein</fullName>
    </submittedName>
</protein>
<gene>
    <name evidence="2" type="ORF">Sspor_02000</name>
</gene>
<evidence type="ECO:0000256" key="1">
    <source>
        <dbReference type="SAM" id="MobiDB-lite"/>
    </source>
</evidence>
<keyword evidence="3" id="KW-1185">Reference proteome</keyword>
<feature type="region of interest" description="Disordered" evidence="1">
    <location>
        <begin position="1"/>
        <end position="23"/>
    </location>
</feature>
<evidence type="ECO:0000313" key="3">
    <source>
        <dbReference type="Proteomes" id="UP000608522"/>
    </source>
</evidence>
<sequence>MRTEAGTPLGLVQSPPKRPGPAAACSRLKVVHGDMLAHDSDRLTGRSGRGPPRIRAELVSTTPSLLGDVISGVMAQLLW</sequence>
<name>A0ABQ3T2L7_9ACTN</name>
<reference evidence="3" key="1">
    <citation type="submission" date="2023-07" db="EMBL/GenBank/DDBJ databases">
        <title>Whole genome shotgun sequence of Streptomyces spororaveus NBRC 15456.</title>
        <authorList>
            <person name="Komaki H."/>
            <person name="Tamura T."/>
        </authorList>
    </citation>
    <scope>NUCLEOTIDE SEQUENCE [LARGE SCALE GENOMIC DNA]</scope>
    <source>
        <strain evidence="3">NBRC 15456</strain>
    </source>
</reference>
<dbReference type="EMBL" id="BNED01000002">
    <property type="protein sequence ID" value="GHI74639.1"/>
    <property type="molecule type" value="Genomic_DNA"/>
</dbReference>
<comment type="caution">
    <text evidence="2">The sequence shown here is derived from an EMBL/GenBank/DDBJ whole genome shotgun (WGS) entry which is preliminary data.</text>
</comment>
<accession>A0ABQ3T2L7</accession>
<evidence type="ECO:0000313" key="2">
    <source>
        <dbReference type="EMBL" id="GHI74639.1"/>
    </source>
</evidence>